<evidence type="ECO:0000313" key="1">
    <source>
        <dbReference type="EMBL" id="SFV01029.1"/>
    </source>
</evidence>
<name>A0A1I7KU66_9BURK</name>
<dbReference type="AlphaFoldDB" id="A0A1I7KU66"/>
<accession>A0A1I7KU66</accession>
<reference evidence="1 2" key="1">
    <citation type="submission" date="2016-10" db="EMBL/GenBank/DDBJ databases">
        <authorList>
            <person name="de Groot N.N."/>
        </authorList>
    </citation>
    <scope>NUCLEOTIDE SEQUENCE [LARGE SCALE GENOMIC DNA]</scope>
    <source>
        <strain evidence="1 2">R-24608</strain>
    </source>
</reference>
<protein>
    <submittedName>
        <fullName evidence="1">Uncharacterized protein</fullName>
    </submittedName>
</protein>
<sequence length="213" mass="23137">MAVVPGSGADIGAIDGVKQMLAMWPSERKGFLKGLSVQAKDFDFWLKGRARLAREEYTEVVARLGAEYDDWGGGYRLSGGNLLVASTPRQTVDVYDELSCGGDLEYSFEILAPEGAQALGMRVLVFKACGRPANIILFEAGSRCAALLDEPAGRGSTLINIQRPRVATKRVWSAAVKIVEGYRTVASPQTVGRVFGEKHAAWLEAGREDAFFY</sequence>
<gene>
    <name evidence="1" type="ORF">SAMN04489707_10737</name>
</gene>
<organism evidence="1 2">
    <name type="scientific">Paenacidovorax caeni</name>
    <dbReference type="NCBI Taxonomy" id="343013"/>
    <lineage>
        <taxon>Bacteria</taxon>
        <taxon>Pseudomonadati</taxon>
        <taxon>Pseudomonadota</taxon>
        <taxon>Betaproteobacteria</taxon>
        <taxon>Burkholderiales</taxon>
        <taxon>Comamonadaceae</taxon>
        <taxon>Paenacidovorax</taxon>
    </lineage>
</organism>
<keyword evidence="2" id="KW-1185">Reference proteome</keyword>
<dbReference type="Proteomes" id="UP000183656">
    <property type="component" value="Unassembled WGS sequence"/>
</dbReference>
<proteinExistence type="predicted"/>
<dbReference type="EMBL" id="FPBX01000073">
    <property type="protein sequence ID" value="SFV01029.1"/>
    <property type="molecule type" value="Genomic_DNA"/>
</dbReference>
<evidence type="ECO:0000313" key="2">
    <source>
        <dbReference type="Proteomes" id="UP000183656"/>
    </source>
</evidence>